<keyword evidence="2" id="KW-0812">Transmembrane</keyword>
<organism evidence="3 4">
    <name type="scientific">Phialocephala subalpina</name>
    <dbReference type="NCBI Taxonomy" id="576137"/>
    <lineage>
        <taxon>Eukaryota</taxon>
        <taxon>Fungi</taxon>
        <taxon>Dikarya</taxon>
        <taxon>Ascomycota</taxon>
        <taxon>Pezizomycotina</taxon>
        <taxon>Leotiomycetes</taxon>
        <taxon>Helotiales</taxon>
        <taxon>Mollisiaceae</taxon>
        <taxon>Phialocephala</taxon>
        <taxon>Phialocephala fortinii species complex</taxon>
    </lineage>
</organism>
<evidence type="ECO:0000313" key="3">
    <source>
        <dbReference type="EMBL" id="CZR68350.1"/>
    </source>
</evidence>
<accession>A0A1L7XTJ1</accession>
<evidence type="ECO:0000256" key="1">
    <source>
        <dbReference type="SAM" id="MobiDB-lite"/>
    </source>
</evidence>
<feature type="region of interest" description="Disordered" evidence="1">
    <location>
        <begin position="385"/>
        <end position="407"/>
    </location>
</feature>
<gene>
    <name evidence="3" type="ORF">PAC_18249</name>
</gene>
<feature type="compositionally biased region" description="Gly residues" evidence="1">
    <location>
        <begin position="524"/>
        <end position="539"/>
    </location>
</feature>
<name>A0A1L7XTJ1_9HELO</name>
<keyword evidence="2" id="KW-1133">Transmembrane helix</keyword>
<keyword evidence="4" id="KW-1185">Reference proteome</keyword>
<evidence type="ECO:0000313" key="4">
    <source>
        <dbReference type="Proteomes" id="UP000184330"/>
    </source>
</evidence>
<dbReference type="OrthoDB" id="3599676at2759"/>
<reference evidence="3 4" key="1">
    <citation type="submission" date="2016-03" db="EMBL/GenBank/DDBJ databases">
        <authorList>
            <person name="Ploux O."/>
        </authorList>
    </citation>
    <scope>NUCLEOTIDE SEQUENCE [LARGE SCALE GENOMIC DNA]</scope>
    <source>
        <strain evidence="3 4">UAMH 11012</strain>
    </source>
</reference>
<evidence type="ECO:0000256" key="2">
    <source>
        <dbReference type="SAM" id="Phobius"/>
    </source>
</evidence>
<feature type="compositionally biased region" description="Basic and acidic residues" evidence="1">
    <location>
        <begin position="341"/>
        <end position="355"/>
    </location>
</feature>
<feature type="region of interest" description="Disordered" evidence="1">
    <location>
        <begin position="512"/>
        <end position="539"/>
    </location>
</feature>
<dbReference type="EMBL" id="FJOG01000054">
    <property type="protein sequence ID" value="CZR68350.1"/>
    <property type="molecule type" value="Genomic_DNA"/>
</dbReference>
<protein>
    <submittedName>
        <fullName evidence="3">Uncharacterized protein</fullName>
    </submittedName>
</protein>
<sequence length="539" mass="56123">MSLLDAVQSRGPAILLPAEAIGNVVTKTNILINSHRDFLANLDQRDVDTTRTTVSVITPPPSLNPREASPLPQLSNGVLPECGPAVSSAQNAGAASVAILTSSLASVSSTGAASIATLQGLLQSANIALTSATNARNSIQSSASLAIISANSTASSALTVSSSAVSSLSSISSSASSAISSVSASAGAAIASAQSALSSIQSSANAAAISLNSAVASANAVASNAQATATFAIAQAQASVSSLSQQASASITANRIAAMNTTKFALAITFAILGSSIISILAYYLISRFRQRRRERRQLALKERIMRVRNSGDSQDGGPSLSEFPMPVGRTAWSRGNSRGKSLDERRTWNRDGGDARSTMSTEMPIQGPRRFTTNVPETPAMVQRSSQFPFPGPSSAGRAKTWSPRDESRTVTANGMDEDGNTVLGSGNPLQRERQSEMVMRGGGQNDTPTRQGLVRKNTYNTLTYDPEHPERPPKFTTWLEDSFRSVSPFPVVEQVPRGQGQVQRRSLNPFRRSVAPPPLNVGNGGAGKGGNGIGTAI</sequence>
<dbReference type="Proteomes" id="UP000184330">
    <property type="component" value="Unassembled WGS sequence"/>
</dbReference>
<feature type="region of interest" description="Disordered" evidence="1">
    <location>
        <begin position="310"/>
        <end position="371"/>
    </location>
</feature>
<keyword evidence="2" id="KW-0472">Membrane</keyword>
<dbReference type="AlphaFoldDB" id="A0A1L7XTJ1"/>
<feature type="transmembrane region" description="Helical" evidence="2">
    <location>
        <begin position="264"/>
        <end position="286"/>
    </location>
</feature>
<proteinExistence type="predicted"/>